<keyword evidence="2" id="KW-1185">Reference proteome</keyword>
<comment type="caution">
    <text evidence="1">The sequence shown here is derived from an EMBL/GenBank/DDBJ whole genome shotgun (WGS) entry which is preliminary data.</text>
</comment>
<dbReference type="Proteomes" id="UP001066276">
    <property type="component" value="Chromosome 2_1"/>
</dbReference>
<evidence type="ECO:0000313" key="2">
    <source>
        <dbReference type="Proteomes" id="UP001066276"/>
    </source>
</evidence>
<dbReference type="PANTHER" id="PTHR32012:SF2">
    <property type="entry name" value="TRANSMEMBRANE PROTEIN 182"/>
    <property type="match status" value="1"/>
</dbReference>
<evidence type="ECO:0008006" key="3">
    <source>
        <dbReference type="Google" id="ProtNLM"/>
    </source>
</evidence>
<name>A0AAV7VFC3_PLEWA</name>
<dbReference type="AlphaFoldDB" id="A0AAV7VFC3"/>
<sequence>MKVGVAALCAGIVGGVGVLLFLTAFGTDYWLLATEDCGIFESEQVILPSGKRLDFQQLPNVHKISGKMRDGFKQYETTF</sequence>
<evidence type="ECO:0000313" key="1">
    <source>
        <dbReference type="EMBL" id="KAJ1198744.1"/>
    </source>
</evidence>
<dbReference type="InterPro" id="IPR026763">
    <property type="entry name" value="TMEM182"/>
</dbReference>
<protein>
    <recommendedName>
        <fullName evidence="3">Transmembrane protein 182</fullName>
    </recommendedName>
</protein>
<reference evidence="1" key="1">
    <citation type="journal article" date="2022" name="bioRxiv">
        <title>Sequencing and chromosome-scale assembly of the giantPleurodeles waltlgenome.</title>
        <authorList>
            <person name="Brown T."/>
            <person name="Elewa A."/>
            <person name="Iarovenko S."/>
            <person name="Subramanian E."/>
            <person name="Araus A.J."/>
            <person name="Petzold A."/>
            <person name="Susuki M."/>
            <person name="Suzuki K.-i.T."/>
            <person name="Hayashi T."/>
            <person name="Toyoda A."/>
            <person name="Oliveira C."/>
            <person name="Osipova E."/>
            <person name="Leigh N.D."/>
            <person name="Simon A."/>
            <person name="Yun M.H."/>
        </authorList>
    </citation>
    <scope>NUCLEOTIDE SEQUENCE</scope>
    <source>
        <strain evidence="1">20211129_DDA</strain>
        <tissue evidence="1">Liver</tissue>
    </source>
</reference>
<dbReference type="EMBL" id="JANPWB010000003">
    <property type="protein sequence ID" value="KAJ1198744.1"/>
    <property type="molecule type" value="Genomic_DNA"/>
</dbReference>
<dbReference type="PANTHER" id="PTHR32012">
    <property type="entry name" value="TRANSMEMBRANE PROTEIN 182-RELATED"/>
    <property type="match status" value="1"/>
</dbReference>
<organism evidence="1 2">
    <name type="scientific">Pleurodeles waltl</name>
    <name type="common">Iberian ribbed newt</name>
    <dbReference type="NCBI Taxonomy" id="8319"/>
    <lineage>
        <taxon>Eukaryota</taxon>
        <taxon>Metazoa</taxon>
        <taxon>Chordata</taxon>
        <taxon>Craniata</taxon>
        <taxon>Vertebrata</taxon>
        <taxon>Euteleostomi</taxon>
        <taxon>Amphibia</taxon>
        <taxon>Batrachia</taxon>
        <taxon>Caudata</taxon>
        <taxon>Salamandroidea</taxon>
        <taxon>Salamandridae</taxon>
        <taxon>Pleurodelinae</taxon>
        <taxon>Pleurodeles</taxon>
    </lineage>
</organism>
<proteinExistence type="predicted"/>
<accession>A0AAV7VFC3</accession>
<gene>
    <name evidence="1" type="ORF">NDU88_002583</name>
</gene>